<dbReference type="WBParaSite" id="TMUE_3000011063.1">
    <property type="protein sequence ID" value="TMUE_3000011063.1"/>
    <property type="gene ID" value="WBGene00287307"/>
</dbReference>
<dbReference type="AlphaFoldDB" id="A0A5S6QVC1"/>
<keyword evidence="1" id="KW-1185">Reference proteome</keyword>
<reference evidence="2" key="1">
    <citation type="submission" date="2019-12" db="UniProtKB">
        <authorList>
            <consortium name="WormBaseParasite"/>
        </authorList>
    </citation>
    <scope>IDENTIFICATION</scope>
</reference>
<sequence>MNHVHLTVVCPRTDHIYPLTAAIPLNFTTYQTESAVLLKRRSAAEEGYIRAWRQLPVGCLLRHLRLSEPIVHQTFSYERYGHSRSLF</sequence>
<name>A0A5S6QVC1_TRIMR</name>
<accession>A0A5S6QVC1</accession>
<protein>
    <submittedName>
        <fullName evidence="2">Transposase IS200-like domain-containing protein</fullName>
    </submittedName>
</protein>
<evidence type="ECO:0000313" key="2">
    <source>
        <dbReference type="WBParaSite" id="TMUE_3000011063.1"/>
    </source>
</evidence>
<dbReference type="Proteomes" id="UP000046395">
    <property type="component" value="Unassembled WGS sequence"/>
</dbReference>
<proteinExistence type="predicted"/>
<organism evidence="1 2">
    <name type="scientific">Trichuris muris</name>
    <name type="common">Mouse whipworm</name>
    <dbReference type="NCBI Taxonomy" id="70415"/>
    <lineage>
        <taxon>Eukaryota</taxon>
        <taxon>Metazoa</taxon>
        <taxon>Ecdysozoa</taxon>
        <taxon>Nematoda</taxon>
        <taxon>Enoplea</taxon>
        <taxon>Dorylaimia</taxon>
        <taxon>Trichinellida</taxon>
        <taxon>Trichuridae</taxon>
        <taxon>Trichuris</taxon>
    </lineage>
</organism>
<evidence type="ECO:0000313" key="1">
    <source>
        <dbReference type="Proteomes" id="UP000046395"/>
    </source>
</evidence>